<protein>
    <submittedName>
        <fullName evidence="2">8-oxo-dGTP pyrophosphatase MutT, NUDIX family</fullName>
    </submittedName>
</protein>
<sequence length="188" mass="21806">MLSFTDTKLLVEKYNAFNETEAAFKTQVLDFLEKNPHNFADRHNLNGHLTASAWILDATFQKCLLIHHAKLQRWFQAGGHIEPEDTSLEHAAWREATEETGLKSLETLSRYPQIWDIDIHPIPANKQMAAHLHFDIRFAFMATDKEILPQLSEITDIRWINLSELPNYNDSESLLRMKSKTLALCEKF</sequence>
<evidence type="ECO:0000313" key="2">
    <source>
        <dbReference type="EMBL" id="SFC96665.1"/>
    </source>
</evidence>
<dbReference type="PANTHER" id="PTHR43736">
    <property type="entry name" value="ADP-RIBOSE PYROPHOSPHATASE"/>
    <property type="match status" value="1"/>
</dbReference>
<dbReference type="EMBL" id="FOLE01000015">
    <property type="protein sequence ID" value="SFC96665.1"/>
    <property type="molecule type" value="Genomic_DNA"/>
</dbReference>
<accession>A0A1I1NGP5</accession>
<name>A0A1I1NGP5_9BACT</name>
<dbReference type="RefSeq" id="WP_091516534.1">
    <property type="nucleotide sequence ID" value="NZ_FOLE01000015.1"/>
</dbReference>
<dbReference type="Gene3D" id="3.90.79.10">
    <property type="entry name" value="Nucleoside Triphosphate Pyrophosphohydrolase"/>
    <property type="match status" value="1"/>
</dbReference>
<proteinExistence type="predicted"/>
<dbReference type="CDD" id="cd03674">
    <property type="entry name" value="NUDIX_Hydrolase"/>
    <property type="match status" value="1"/>
</dbReference>
<dbReference type="InterPro" id="IPR015797">
    <property type="entry name" value="NUDIX_hydrolase-like_dom_sf"/>
</dbReference>
<dbReference type="InterPro" id="IPR000086">
    <property type="entry name" value="NUDIX_hydrolase_dom"/>
</dbReference>
<dbReference type="Pfam" id="PF00293">
    <property type="entry name" value="NUDIX"/>
    <property type="match status" value="1"/>
</dbReference>
<dbReference type="Proteomes" id="UP000199514">
    <property type="component" value="Unassembled WGS sequence"/>
</dbReference>
<dbReference type="STRING" id="927664.SAMN05421780_1159"/>
<organism evidence="2 3">
    <name type="scientific">Flexibacter flexilis DSM 6793</name>
    <dbReference type="NCBI Taxonomy" id="927664"/>
    <lineage>
        <taxon>Bacteria</taxon>
        <taxon>Pseudomonadati</taxon>
        <taxon>Bacteroidota</taxon>
        <taxon>Cytophagia</taxon>
        <taxon>Cytophagales</taxon>
        <taxon>Flexibacteraceae</taxon>
        <taxon>Flexibacter</taxon>
    </lineage>
</organism>
<keyword evidence="3" id="KW-1185">Reference proteome</keyword>
<feature type="domain" description="Nudix hydrolase" evidence="1">
    <location>
        <begin position="46"/>
        <end position="182"/>
    </location>
</feature>
<dbReference type="AlphaFoldDB" id="A0A1I1NGP5"/>
<reference evidence="2 3" key="1">
    <citation type="submission" date="2016-10" db="EMBL/GenBank/DDBJ databases">
        <authorList>
            <person name="de Groot N.N."/>
        </authorList>
    </citation>
    <scope>NUCLEOTIDE SEQUENCE [LARGE SCALE GENOMIC DNA]</scope>
    <source>
        <strain evidence="2 3">DSM 6793</strain>
    </source>
</reference>
<dbReference type="PANTHER" id="PTHR43736:SF1">
    <property type="entry name" value="DIHYDRONEOPTERIN TRIPHOSPHATE DIPHOSPHATASE"/>
    <property type="match status" value="1"/>
</dbReference>
<dbReference type="OrthoDB" id="9787880at2"/>
<gene>
    <name evidence="2" type="ORF">SAMN05421780_1159</name>
</gene>
<dbReference type="SUPFAM" id="SSF55811">
    <property type="entry name" value="Nudix"/>
    <property type="match status" value="1"/>
</dbReference>
<evidence type="ECO:0000313" key="3">
    <source>
        <dbReference type="Proteomes" id="UP000199514"/>
    </source>
</evidence>
<evidence type="ECO:0000259" key="1">
    <source>
        <dbReference type="PROSITE" id="PS51462"/>
    </source>
</evidence>
<dbReference type="PROSITE" id="PS51462">
    <property type="entry name" value="NUDIX"/>
    <property type="match status" value="1"/>
</dbReference>